<keyword evidence="5" id="KW-0411">Iron-sulfur</keyword>
<keyword evidence="1" id="KW-0813">Transport</keyword>
<evidence type="ECO:0000256" key="3">
    <source>
        <dbReference type="ARBA" id="ARBA00022982"/>
    </source>
</evidence>
<dbReference type="Proteomes" id="UP000240322">
    <property type="component" value="Unassembled WGS sequence"/>
</dbReference>
<dbReference type="PROSITE" id="PS51379">
    <property type="entry name" value="4FE4S_FER_2"/>
    <property type="match status" value="1"/>
</dbReference>
<evidence type="ECO:0000259" key="6">
    <source>
        <dbReference type="PROSITE" id="PS51379"/>
    </source>
</evidence>
<evidence type="ECO:0000256" key="5">
    <source>
        <dbReference type="ARBA" id="ARBA00023014"/>
    </source>
</evidence>
<sequence length="98" mass="11227">MMPEKTSVEARLGVDKWDLDRQSHIRIADQELCRKCVKKPCLIVCPAKVYRWENNAITVNYAACLELRACYVACHEYGNGAIEWDYPNGAKGIVFRYG</sequence>
<proteinExistence type="predicted"/>
<keyword evidence="2" id="KW-0479">Metal-binding</keyword>
<dbReference type="AlphaFoldDB" id="A0A2R6ALJ1"/>
<dbReference type="Gene3D" id="3.30.70.20">
    <property type="match status" value="1"/>
</dbReference>
<protein>
    <recommendedName>
        <fullName evidence="6">4Fe-4S ferredoxin-type domain-containing protein</fullName>
    </recommendedName>
</protein>
<comment type="caution">
    <text evidence="7">The sequence shown here is derived from an EMBL/GenBank/DDBJ whole genome shotgun (WGS) entry which is preliminary data.</text>
</comment>
<evidence type="ECO:0000313" key="7">
    <source>
        <dbReference type="EMBL" id="PSN87256.1"/>
    </source>
</evidence>
<dbReference type="PIRSF" id="PIRSF036548">
    <property type="entry name" value="Fdx_FixX"/>
    <property type="match status" value="1"/>
</dbReference>
<organism evidence="7 8">
    <name type="scientific">Candidatus Marsarchaeota G2 archaeon OSP_D</name>
    <dbReference type="NCBI Taxonomy" id="1978157"/>
    <lineage>
        <taxon>Archaea</taxon>
        <taxon>Candidatus Marsarchaeota</taxon>
        <taxon>Candidatus Marsarchaeota group 2</taxon>
    </lineage>
</organism>
<accession>A0A2R6ALJ1</accession>
<evidence type="ECO:0000256" key="2">
    <source>
        <dbReference type="ARBA" id="ARBA00022723"/>
    </source>
</evidence>
<keyword evidence="3" id="KW-0249">Electron transport</keyword>
<dbReference type="InterPro" id="IPR012206">
    <property type="entry name" value="Fd_FixX"/>
</dbReference>
<evidence type="ECO:0000313" key="8">
    <source>
        <dbReference type="Proteomes" id="UP000240322"/>
    </source>
</evidence>
<dbReference type="Pfam" id="PF13237">
    <property type="entry name" value="Fer4_10"/>
    <property type="match status" value="1"/>
</dbReference>
<name>A0A2R6ALJ1_9ARCH</name>
<feature type="domain" description="4Fe-4S ferredoxin-type" evidence="6">
    <location>
        <begin position="23"/>
        <end position="55"/>
    </location>
</feature>
<dbReference type="SUPFAM" id="SSF54862">
    <property type="entry name" value="4Fe-4S ferredoxins"/>
    <property type="match status" value="1"/>
</dbReference>
<gene>
    <name evidence="7" type="ORF">B9Q03_10865</name>
</gene>
<dbReference type="GO" id="GO:0005506">
    <property type="term" value="F:iron ion binding"/>
    <property type="evidence" value="ECO:0007669"/>
    <property type="project" value="InterPro"/>
</dbReference>
<keyword evidence="4" id="KW-0408">Iron</keyword>
<dbReference type="EMBL" id="NEXE01000174">
    <property type="protein sequence ID" value="PSN87256.1"/>
    <property type="molecule type" value="Genomic_DNA"/>
</dbReference>
<dbReference type="InterPro" id="IPR017896">
    <property type="entry name" value="4Fe4S_Fe-S-bd"/>
</dbReference>
<dbReference type="PANTHER" id="PTHR43082">
    <property type="entry name" value="FERREDOXIN-LIKE"/>
    <property type="match status" value="1"/>
</dbReference>
<dbReference type="GO" id="GO:0051536">
    <property type="term" value="F:iron-sulfur cluster binding"/>
    <property type="evidence" value="ECO:0007669"/>
    <property type="project" value="UniProtKB-KW"/>
</dbReference>
<evidence type="ECO:0000256" key="1">
    <source>
        <dbReference type="ARBA" id="ARBA00022448"/>
    </source>
</evidence>
<reference evidence="7 8" key="1">
    <citation type="submission" date="2017-04" db="EMBL/GenBank/DDBJ databases">
        <title>Novel microbial lineages endemic to geothermal iron-oxide mats fill important gaps in the evolutionary history of Archaea.</title>
        <authorList>
            <person name="Jay Z.J."/>
            <person name="Beam J.P."/>
            <person name="Dlakic M."/>
            <person name="Rusch D.B."/>
            <person name="Kozubal M.A."/>
            <person name="Inskeep W.P."/>
        </authorList>
    </citation>
    <scope>NUCLEOTIDE SEQUENCE [LARGE SCALE GENOMIC DNA]</scope>
    <source>
        <strain evidence="7">OSP_D</strain>
    </source>
</reference>
<dbReference type="PANTHER" id="PTHR43082:SF3">
    <property type="entry name" value="FERREDOXIN-LIKE PROTEIN YDIT"/>
    <property type="match status" value="1"/>
</dbReference>
<evidence type="ECO:0000256" key="4">
    <source>
        <dbReference type="ARBA" id="ARBA00023004"/>
    </source>
</evidence>